<comment type="caution">
    <text evidence="6">The sequence shown here is derived from an EMBL/GenBank/DDBJ whole genome shotgun (WGS) entry which is preliminary data.</text>
</comment>
<evidence type="ECO:0000256" key="4">
    <source>
        <dbReference type="ARBA" id="ARBA00023263"/>
    </source>
</evidence>
<accession>A0A2J0U6X9</accession>
<dbReference type="Proteomes" id="UP000230167">
    <property type="component" value="Unassembled WGS sequence"/>
</dbReference>
<dbReference type="PANTHER" id="PTHR33420">
    <property type="entry name" value="FIMBRIAL SUBUNIT ELFA-RELATED"/>
    <property type="match status" value="1"/>
</dbReference>
<dbReference type="PANTHER" id="PTHR33420:SF3">
    <property type="entry name" value="FIMBRIAL SUBUNIT ELFA"/>
    <property type="match status" value="1"/>
</dbReference>
<dbReference type="Gene3D" id="2.60.40.1090">
    <property type="entry name" value="Fimbrial-type adhesion domain"/>
    <property type="match status" value="1"/>
</dbReference>
<dbReference type="AlphaFoldDB" id="A0A2J0U6X9"/>
<evidence type="ECO:0000313" key="6">
    <source>
        <dbReference type="EMBL" id="PJL24715.1"/>
    </source>
</evidence>
<feature type="domain" description="Fimbrial-type adhesion" evidence="5">
    <location>
        <begin position="68"/>
        <end position="220"/>
    </location>
</feature>
<dbReference type="Pfam" id="PF00419">
    <property type="entry name" value="Fimbrial"/>
    <property type="match status" value="1"/>
</dbReference>
<dbReference type="InterPro" id="IPR050263">
    <property type="entry name" value="Bact_Fimbrial_Adh_Pro"/>
</dbReference>
<organism evidence="6 7">
    <name type="scientific">Stenotrophomonas maltophilia</name>
    <name type="common">Pseudomonas maltophilia</name>
    <name type="synonym">Xanthomonas maltophilia</name>
    <dbReference type="NCBI Taxonomy" id="40324"/>
    <lineage>
        <taxon>Bacteria</taxon>
        <taxon>Pseudomonadati</taxon>
        <taxon>Pseudomonadota</taxon>
        <taxon>Gammaproteobacteria</taxon>
        <taxon>Lysobacterales</taxon>
        <taxon>Lysobacteraceae</taxon>
        <taxon>Stenotrophomonas</taxon>
        <taxon>Stenotrophomonas maltophilia group</taxon>
    </lineage>
</organism>
<name>A0A2J0U6X9_STEMA</name>
<comment type="subcellular location">
    <subcellularLocation>
        <location evidence="1">Fimbrium</location>
    </subcellularLocation>
</comment>
<sequence>MFRHWQQPHHLRKEGRCPSGCGAKSRCSSNSLNLTKESNTMKKITFALSAALAAIAASASAQAQDGTITFTGSVLAESCAINVNGGGAANGTVILPSVSTGGLNVAGLTLGATPFSIVIGTSDEDGQCDHDNVQLEFRNSGRVNAAGRLTNGTGEDDATNVEVAVLNGDREVIDLSNNTNSKTVAITDGVATIPMYAQYHSTGAATAGDVSTSVQYAVTYP</sequence>
<dbReference type="InterPro" id="IPR000259">
    <property type="entry name" value="Adhesion_dom_fimbrial"/>
</dbReference>
<evidence type="ECO:0000313" key="7">
    <source>
        <dbReference type="Proteomes" id="UP000230167"/>
    </source>
</evidence>
<keyword evidence="4" id="KW-0281">Fimbrium</keyword>
<dbReference type="SUPFAM" id="SSF49401">
    <property type="entry name" value="Bacterial adhesins"/>
    <property type="match status" value="1"/>
</dbReference>
<proteinExistence type="inferred from homology"/>
<keyword evidence="3" id="KW-0732">Signal</keyword>
<evidence type="ECO:0000259" key="5">
    <source>
        <dbReference type="Pfam" id="PF00419"/>
    </source>
</evidence>
<dbReference type="InterPro" id="IPR036937">
    <property type="entry name" value="Adhesion_dom_fimbrial_sf"/>
</dbReference>
<evidence type="ECO:0000256" key="2">
    <source>
        <dbReference type="ARBA" id="ARBA00006671"/>
    </source>
</evidence>
<dbReference type="GO" id="GO:0009289">
    <property type="term" value="C:pilus"/>
    <property type="evidence" value="ECO:0007669"/>
    <property type="project" value="UniProtKB-SubCell"/>
</dbReference>
<comment type="similarity">
    <text evidence="2">Belongs to the fimbrial protein family.</text>
</comment>
<dbReference type="EMBL" id="NEQV01000007">
    <property type="protein sequence ID" value="PJL24715.1"/>
    <property type="molecule type" value="Genomic_DNA"/>
</dbReference>
<evidence type="ECO:0000256" key="3">
    <source>
        <dbReference type="ARBA" id="ARBA00022729"/>
    </source>
</evidence>
<gene>
    <name evidence="6" type="ORF">B9Y64_19355</name>
</gene>
<dbReference type="GO" id="GO:0043709">
    <property type="term" value="P:cell adhesion involved in single-species biofilm formation"/>
    <property type="evidence" value="ECO:0007669"/>
    <property type="project" value="TreeGrafter"/>
</dbReference>
<protein>
    <recommendedName>
        <fullName evidence="5">Fimbrial-type adhesion domain-containing protein</fullName>
    </recommendedName>
</protein>
<evidence type="ECO:0000256" key="1">
    <source>
        <dbReference type="ARBA" id="ARBA00004561"/>
    </source>
</evidence>
<reference evidence="6 7" key="1">
    <citation type="journal article" date="2017" name="Front. Microbiol.">
        <title>Double-Face Meets the Bacterial World: The Opportunistic Pathogen Stenotrophomonas maltophilia.</title>
        <authorList>
            <person name="Lira F."/>
            <person name="Berg G."/>
            <person name="Martinez J.L."/>
        </authorList>
    </citation>
    <scope>NUCLEOTIDE SEQUENCE [LARGE SCALE GENOMIC DNA]</scope>
    <source>
        <strain evidence="6 7">EA1</strain>
    </source>
</reference>
<dbReference type="InterPro" id="IPR008966">
    <property type="entry name" value="Adhesion_dom_sf"/>
</dbReference>